<name>A0A238BPV0_9BILA</name>
<evidence type="ECO:0000313" key="7">
    <source>
        <dbReference type="Proteomes" id="UP000242913"/>
    </source>
</evidence>
<reference evidence="6 7" key="1">
    <citation type="submission" date="2015-12" db="EMBL/GenBank/DDBJ databases">
        <title>Draft genome of the nematode, Onchocerca flexuosa.</title>
        <authorList>
            <person name="Mitreva M."/>
        </authorList>
    </citation>
    <scope>NUCLEOTIDE SEQUENCE [LARGE SCALE GENOMIC DNA]</scope>
    <source>
        <strain evidence="6">Red Deer</strain>
    </source>
</reference>
<dbReference type="GO" id="GO:0016756">
    <property type="term" value="F:glutathione gamma-glutamylcysteinyltransferase activity"/>
    <property type="evidence" value="ECO:0007669"/>
    <property type="project" value="UniProtKB-EC"/>
</dbReference>
<dbReference type="Proteomes" id="UP000242913">
    <property type="component" value="Unassembled WGS sequence"/>
</dbReference>
<accession>A0A238BPV0</accession>
<keyword evidence="3" id="KW-0808">Transferase</keyword>
<dbReference type="PANTHER" id="PTHR33447:SF24">
    <property type="entry name" value="GLUTATHIONE GAMMA-GLUTAMYLCYSTEINYLTRANSFERASE"/>
    <property type="match status" value="1"/>
</dbReference>
<sequence>MAVDDTTLVVCYNRQVLNQTGAGHFSPLAAYHEESDQVLIMDVARFKYPPHWVPLTILRDAMLSIDTATGKPRGYLILKLRSHILPRLQSDISAHKSLFAPRLKEWEQFLAEKELNNEELEFKTVSAIFTAIFMGYIMFCDFFEICQNEEGEDECSNNCSNVQSMKPTNSSENICRKIQSLNTASYFTSISLCALLLAWPLQETSERERILKIRLENDLNKLDDKSLAKIMTIRRQIQQISSACKTDLKSVMDS</sequence>
<dbReference type="InterPro" id="IPR038156">
    <property type="entry name" value="PCS_N_sf"/>
</dbReference>
<dbReference type="GO" id="GO:0010038">
    <property type="term" value="P:response to metal ion"/>
    <property type="evidence" value="ECO:0007669"/>
    <property type="project" value="InterPro"/>
</dbReference>
<dbReference type="EMBL" id="KZ270072">
    <property type="protein sequence ID" value="OZC06700.1"/>
    <property type="molecule type" value="Genomic_DNA"/>
</dbReference>
<dbReference type="InterPro" id="IPR038765">
    <property type="entry name" value="Papain-like_cys_pep_sf"/>
</dbReference>
<keyword evidence="2" id="KW-0104">Cadmium</keyword>
<dbReference type="GO" id="GO:0046938">
    <property type="term" value="P:phytochelatin biosynthetic process"/>
    <property type="evidence" value="ECO:0007669"/>
    <property type="project" value="InterPro"/>
</dbReference>
<keyword evidence="4" id="KW-0479">Metal-binding</keyword>
<dbReference type="Gene3D" id="3.90.70.30">
    <property type="entry name" value="Phytochelatin synthase, N-terminal domain"/>
    <property type="match status" value="1"/>
</dbReference>
<dbReference type="EC" id="2.3.2.15" evidence="1"/>
<organism evidence="6 7">
    <name type="scientific">Onchocerca flexuosa</name>
    <dbReference type="NCBI Taxonomy" id="387005"/>
    <lineage>
        <taxon>Eukaryota</taxon>
        <taxon>Metazoa</taxon>
        <taxon>Ecdysozoa</taxon>
        <taxon>Nematoda</taxon>
        <taxon>Chromadorea</taxon>
        <taxon>Rhabditida</taxon>
        <taxon>Spirurina</taxon>
        <taxon>Spiruromorpha</taxon>
        <taxon>Filarioidea</taxon>
        <taxon>Onchocercidae</taxon>
        <taxon>Onchocerca</taxon>
    </lineage>
</organism>
<evidence type="ECO:0000256" key="3">
    <source>
        <dbReference type="ARBA" id="ARBA00022679"/>
    </source>
</evidence>
<keyword evidence="7" id="KW-1185">Reference proteome</keyword>
<dbReference type="PROSITE" id="PS51443">
    <property type="entry name" value="PCS"/>
    <property type="match status" value="1"/>
</dbReference>
<gene>
    <name evidence="6" type="ORF">X798_06310</name>
</gene>
<dbReference type="AlphaFoldDB" id="A0A238BPV0"/>
<dbReference type="Pfam" id="PF05023">
    <property type="entry name" value="Phytochelatin"/>
    <property type="match status" value="1"/>
</dbReference>
<proteinExistence type="predicted"/>
<dbReference type="PANTHER" id="PTHR33447">
    <property type="entry name" value="GLUTATHIONE GAMMA-GLUTAMYLCYSTEINYLTRANSFERASE"/>
    <property type="match status" value="1"/>
</dbReference>
<dbReference type="InterPro" id="IPR040409">
    <property type="entry name" value="PCS-like"/>
</dbReference>
<protein>
    <recommendedName>
        <fullName evidence="1">glutathione gamma-glutamylcysteinyltransferase</fullName>
        <ecNumber evidence="1">2.3.2.15</ecNumber>
    </recommendedName>
</protein>
<evidence type="ECO:0000259" key="5">
    <source>
        <dbReference type="PROSITE" id="PS51443"/>
    </source>
</evidence>
<dbReference type="GO" id="GO:0046872">
    <property type="term" value="F:metal ion binding"/>
    <property type="evidence" value="ECO:0007669"/>
    <property type="project" value="UniProtKB-KW"/>
</dbReference>
<evidence type="ECO:0000256" key="4">
    <source>
        <dbReference type="ARBA" id="ARBA00022723"/>
    </source>
</evidence>
<evidence type="ECO:0000256" key="2">
    <source>
        <dbReference type="ARBA" id="ARBA00022539"/>
    </source>
</evidence>
<dbReference type="InterPro" id="IPR007719">
    <property type="entry name" value="PCS_N"/>
</dbReference>
<dbReference type="OrthoDB" id="448954at2759"/>
<evidence type="ECO:0000256" key="1">
    <source>
        <dbReference type="ARBA" id="ARBA00012468"/>
    </source>
</evidence>
<dbReference type="SUPFAM" id="SSF54001">
    <property type="entry name" value="Cysteine proteinases"/>
    <property type="match status" value="1"/>
</dbReference>
<feature type="domain" description="Peptidase C83" evidence="5">
    <location>
        <begin position="1"/>
        <end position="83"/>
    </location>
</feature>
<evidence type="ECO:0000313" key="6">
    <source>
        <dbReference type="EMBL" id="OZC06700.1"/>
    </source>
</evidence>